<keyword evidence="2" id="KW-0472">Membrane</keyword>
<feature type="coiled-coil region" evidence="1">
    <location>
        <begin position="56"/>
        <end position="113"/>
    </location>
</feature>
<accession>A0ABY1R045</accession>
<evidence type="ECO:0000259" key="3">
    <source>
        <dbReference type="Pfam" id="PF14257"/>
    </source>
</evidence>
<name>A0ABY1R045_9FLAO</name>
<proteinExistence type="predicted"/>
<sequence length="333" mass="37668">MFGFHLVIILQKVSDSFTNHSFRFGIALHHKIIPMKKLILTAVILSTLTMCKKADLQEANNTIANVDSLIDKASETVNNLDTNSVLDSVNLKAKDLIKNKEEIEKVFDKSKEKIDSIADNVEKFKKDIEDKKVATTIDSIKNQIKKEIPKPKTITKVIYKEPVKKEPVANAMVKNGSVELNVDDISIAKQSVRDIIRKYDGVINTENLVSNDELQTLYLTTKVPYDKFDYLVEDLSVLGKLHNKNLEVKGDSYNANKLCNLDITLYDNYLKPNESQQTKSFGAKSADAISSGWKVIGDILLFLLPFWPVFLIGGIAYYFYKKKSKDKDPEKNV</sequence>
<gene>
    <name evidence="4" type="ORF">SAMN05421679_101347</name>
</gene>
<protein>
    <recommendedName>
        <fullName evidence="3">DUF4349 domain-containing protein</fullName>
    </recommendedName>
</protein>
<keyword evidence="2" id="KW-1133">Transmembrane helix</keyword>
<dbReference type="EMBL" id="FXUO01000001">
    <property type="protein sequence ID" value="SMP87719.1"/>
    <property type="molecule type" value="Genomic_DNA"/>
</dbReference>
<keyword evidence="5" id="KW-1185">Reference proteome</keyword>
<dbReference type="Pfam" id="PF14257">
    <property type="entry name" value="DUF4349"/>
    <property type="match status" value="1"/>
</dbReference>
<reference evidence="4 5" key="1">
    <citation type="submission" date="2017-05" db="EMBL/GenBank/DDBJ databases">
        <authorList>
            <person name="Varghese N."/>
            <person name="Submissions S."/>
        </authorList>
    </citation>
    <scope>NUCLEOTIDE SEQUENCE [LARGE SCALE GENOMIC DNA]</scope>
    <source>
        <strain evidence="4 5">DSM 18015</strain>
    </source>
</reference>
<evidence type="ECO:0000256" key="2">
    <source>
        <dbReference type="SAM" id="Phobius"/>
    </source>
</evidence>
<feature type="transmembrane region" description="Helical" evidence="2">
    <location>
        <begin position="299"/>
        <end position="320"/>
    </location>
</feature>
<dbReference type="InterPro" id="IPR025645">
    <property type="entry name" value="DUF4349"/>
</dbReference>
<dbReference type="Proteomes" id="UP001158050">
    <property type="component" value="Unassembled WGS sequence"/>
</dbReference>
<keyword evidence="2" id="KW-0812">Transmembrane</keyword>
<keyword evidence="1" id="KW-0175">Coiled coil</keyword>
<comment type="caution">
    <text evidence="4">The sequence shown here is derived from an EMBL/GenBank/DDBJ whole genome shotgun (WGS) entry which is preliminary data.</text>
</comment>
<organism evidence="4 5">
    <name type="scientific">Epilithonimonas pallida</name>
    <dbReference type="NCBI Taxonomy" id="373671"/>
    <lineage>
        <taxon>Bacteria</taxon>
        <taxon>Pseudomonadati</taxon>
        <taxon>Bacteroidota</taxon>
        <taxon>Flavobacteriia</taxon>
        <taxon>Flavobacteriales</taxon>
        <taxon>Weeksellaceae</taxon>
        <taxon>Chryseobacterium group</taxon>
        <taxon>Epilithonimonas</taxon>
    </lineage>
</organism>
<feature type="domain" description="DUF4349" evidence="3">
    <location>
        <begin position="171"/>
        <end position="247"/>
    </location>
</feature>
<evidence type="ECO:0000256" key="1">
    <source>
        <dbReference type="SAM" id="Coils"/>
    </source>
</evidence>
<evidence type="ECO:0000313" key="5">
    <source>
        <dbReference type="Proteomes" id="UP001158050"/>
    </source>
</evidence>
<evidence type="ECO:0000313" key="4">
    <source>
        <dbReference type="EMBL" id="SMP87719.1"/>
    </source>
</evidence>